<evidence type="ECO:0008006" key="4">
    <source>
        <dbReference type="Google" id="ProtNLM"/>
    </source>
</evidence>
<dbReference type="Proteomes" id="UP000076584">
    <property type="component" value="Unassembled WGS sequence"/>
</dbReference>
<sequence>MRGDSGDNIDESRVPQATAANLIDPAWLFLMPHRPKEIGTLKCGAKSFYFHKSILTKNSEYFAICLANTTFVEARTATIEPELLGFYLHMVNFKAIDQEIDTTSVLFGGDNVTATRGGLAAMVKLYQMADRFSNKPLLADLGTSIMDFVEHSSCPIRPSLVQLAQLFPDQFHMSTHYMNNPTTLAELFWWTNTYRDTYNALDRKKTDQDDMRTRLVEIFCRKFPDKNAIAIAPITSESRDFIQAVFSYVAHKNSDLKTQKQTLAQELKALEKLNETDGSHMAELRCPVHGLETEINHLRTQTRDWPGSPSYSSRYQEENHDEYGSTMSDDNDSIGGYGYNEYGSDSDMNDD</sequence>
<comment type="caution">
    <text evidence="2">The sequence shown here is derived from an EMBL/GenBank/DDBJ whole genome shotgun (WGS) entry which is preliminary data.</text>
</comment>
<proteinExistence type="predicted"/>
<dbReference type="EMBL" id="LFIW01000471">
    <property type="protein sequence ID" value="KZL86294.1"/>
    <property type="molecule type" value="Genomic_DNA"/>
</dbReference>
<gene>
    <name evidence="2" type="ORF">CI238_09131</name>
</gene>
<accession>A0A162NTI1</accession>
<protein>
    <recommendedName>
        <fullName evidence="4">BTB domain-containing protein</fullName>
    </recommendedName>
</protein>
<organism evidence="2 3">
    <name type="scientific">Colletotrichum incanum</name>
    <name type="common">Soybean anthracnose fungus</name>
    <dbReference type="NCBI Taxonomy" id="1573173"/>
    <lineage>
        <taxon>Eukaryota</taxon>
        <taxon>Fungi</taxon>
        <taxon>Dikarya</taxon>
        <taxon>Ascomycota</taxon>
        <taxon>Pezizomycotina</taxon>
        <taxon>Sordariomycetes</taxon>
        <taxon>Hypocreomycetidae</taxon>
        <taxon>Glomerellales</taxon>
        <taxon>Glomerellaceae</taxon>
        <taxon>Colletotrichum</taxon>
        <taxon>Colletotrichum spaethianum species complex</taxon>
    </lineage>
</organism>
<keyword evidence="3" id="KW-1185">Reference proteome</keyword>
<feature type="region of interest" description="Disordered" evidence="1">
    <location>
        <begin position="299"/>
        <end position="351"/>
    </location>
</feature>
<reference evidence="2 3" key="1">
    <citation type="submission" date="2015-06" db="EMBL/GenBank/DDBJ databases">
        <title>Survival trade-offs in plant roots during colonization by closely related pathogenic and mutualistic fungi.</title>
        <authorList>
            <person name="Hacquard S."/>
            <person name="Kracher B."/>
            <person name="Hiruma K."/>
            <person name="Weinman A."/>
            <person name="Muench P."/>
            <person name="Garrido Oter R."/>
            <person name="Ver Loren van Themaat E."/>
            <person name="Dallerey J.-F."/>
            <person name="Damm U."/>
            <person name="Henrissat B."/>
            <person name="Lespinet O."/>
            <person name="Thon M."/>
            <person name="Kemen E."/>
            <person name="McHardy A.C."/>
            <person name="Schulze-Lefert P."/>
            <person name="O'Connell R.J."/>
        </authorList>
    </citation>
    <scope>NUCLEOTIDE SEQUENCE [LARGE SCALE GENOMIC DNA]</scope>
    <source>
        <strain evidence="2 3">MAFF 238704</strain>
    </source>
</reference>
<dbReference type="STRING" id="1573173.A0A162NTI1"/>
<dbReference type="AlphaFoldDB" id="A0A162NTI1"/>
<evidence type="ECO:0000313" key="3">
    <source>
        <dbReference type="Proteomes" id="UP000076584"/>
    </source>
</evidence>
<name>A0A162NTI1_COLIC</name>
<evidence type="ECO:0000313" key="2">
    <source>
        <dbReference type="EMBL" id="KZL86294.1"/>
    </source>
</evidence>
<evidence type="ECO:0000256" key="1">
    <source>
        <dbReference type="SAM" id="MobiDB-lite"/>
    </source>
</evidence>